<dbReference type="PANTHER" id="PTHR46890">
    <property type="entry name" value="NON-LTR RETROLELEMENT REVERSE TRANSCRIPTASE-LIKE PROTEIN-RELATED"/>
    <property type="match status" value="1"/>
</dbReference>
<comment type="caution">
    <text evidence="2">The sequence shown here is derived from an EMBL/GenBank/DDBJ whole genome shotgun (WGS) entry which is preliminary data.</text>
</comment>
<dbReference type="CDD" id="cd01650">
    <property type="entry name" value="RT_nLTR_like"/>
    <property type="match status" value="1"/>
</dbReference>
<accession>A0ABR0ND27</accession>
<dbReference type="InterPro" id="IPR043502">
    <property type="entry name" value="DNA/RNA_pol_sf"/>
</dbReference>
<gene>
    <name evidence="2" type="ORF">PVK06_034057</name>
</gene>
<dbReference type="Gene3D" id="3.60.10.10">
    <property type="entry name" value="Endonuclease/exonuclease/phosphatase"/>
    <property type="match status" value="1"/>
</dbReference>
<dbReference type="EMBL" id="JARKNE010000010">
    <property type="protein sequence ID" value="KAK5792926.1"/>
    <property type="molecule type" value="Genomic_DNA"/>
</dbReference>
<evidence type="ECO:0000313" key="2">
    <source>
        <dbReference type="EMBL" id="KAK5792926.1"/>
    </source>
</evidence>
<dbReference type="SUPFAM" id="SSF56672">
    <property type="entry name" value="DNA/RNA polymerases"/>
    <property type="match status" value="1"/>
</dbReference>
<evidence type="ECO:0000313" key="3">
    <source>
        <dbReference type="Proteomes" id="UP001358586"/>
    </source>
</evidence>
<evidence type="ECO:0000259" key="1">
    <source>
        <dbReference type="PROSITE" id="PS50878"/>
    </source>
</evidence>
<reference evidence="2 3" key="1">
    <citation type="submission" date="2023-03" db="EMBL/GenBank/DDBJ databases">
        <title>WGS of Gossypium arboreum.</title>
        <authorList>
            <person name="Yu D."/>
        </authorList>
    </citation>
    <scope>NUCLEOTIDE SEQUENCE [LARGE SCALE GENOMIC DNA]</scope>
    <source>
        <tissue evidence="2">Leaf</tissue>
    </source>
</reference>
<dbReference type="PANTHER" id="PTHR46890:SF48">
    <property type="entry name" value="RNA-DIRECTED DNA POLYMERASE"/>
    <property type="match status" value="1"/>
</dbReference>
<name>A0ABR0ND27_GOSAR</name>
<dbReference type="InterPro" id="IPR052343">
    <property type="entry name" value="Retrotransposon-Effector_Assoc"/>
</dbReference>
<dbReference type="InterPro" id="IPR036691">
    <property type="entry name" value="Endo/exonu/phosph_ase_sf"/>
</dbReference>
<protein>
    <recommendedName>
        <fullName evidence="1">Reverse transcriptase domain-containing protein</fullName>
    </recommendedName>
</protein>
<dbReference type="InterPro" id="IPR000477">
    <property type="entry name" value="RT_dom"/>
</dbReference>
<dbReference type="Pfam" id="PF00078">
    <property type="entry name" value="RVT_1"/>
    <property type="match status" value="1"/>
</dbReference>
<keyword evidence="3" id="KW-1185">Reference proteome</keyword>
<sequence length="545" mass="62800">MEMVRQKCGFYNGIDIGAAGSKGGLSLGWKGNDLVSVRSYSSFYVDADIHDPDNGETWRLTGFYGNPDERFRWDSWNLLHFLGHDCAVPWLVFGDFNEITSSFEKKGRRLRPEGQMAEFRFSLEDCSLHDIGFNGRWFTWERGRFSSTNIRERLDRGVASLNTSFFHKAAVAHHTRNQILGLEDESGKWVSDPEELLRVAVKYFGDLFTTSASGANDRVLDLVENRISDEMNENLLKPFTKEDIWCTVKSISPLKAPGIDGYPALFYQWYWHIVGDDVSHFCLEVLNGRIVMEEINRTHLVLFPKVDKPKNMAQFRPISLCNILYKIIAKVIVDRMSLFLGFCIDEAQGAFISGRQISDNTLIAYEVLHALKIKKRDKKGNFALKLDLSKAYDRVEWYFLAEMLTRLGFHQDWVVLIMRCVCSVTYTVGINESKSECFVPSRGLCQGDPLSPYLFLICAEGLSCLLNEAKAKNCLKENYQLLICYLWMIVLFLETPRMRELTLFVTSFENMRLSRGKKLIWKSRSFSSALMLKRMLRIQLLAFWV</sequence>
<organism evidence="2 3">
    <name type="scientific">Gossypium arboreum</name>
    <name type="common">Tree cotton</name>
    <name type="synonym">Gossypium nanking</name>
    <dbReference type="NCBI Taxonomy" id="29729"/>
    <lineage>
        <taxon>Eukaryota</taxon>
        <taxon>Viridiplantae</taxon>
        <taxon>Streptophyta</taxon>
        <taxon>Embryophyta</taxon>
        <taxon>Tracheophyta</taxon>
        <taxon>Spermatophyta</taxon>
        <taxon>Magnoliopsida</taxon>
        <taxon>eudicotyledons</taxon>
        <taxon>Gunneridae</taxon>
        <taxon>Pentapetalae</taxon>
        <taxon>rosids</taxon>
        <taxon>malvids</taxon>
        <taxon>Malvales</taxon>
        <taxon>Malvaceae</taxon>
        <taxon>Malvoideae</taxon>
        <taxon>Gossypium</taxon>
    </lineage>
</organism>
<dbReference type="SUPFAM" id="SSF56219">
    <property type="entry name" value="DNase I-like"/>
    <property type="match status" value="1"/>
</dbReference>
<feature type="domain" description="Reverse transcriptase" evidence="1">
    <location>
        <begin position="284"/>
        <end position="545"/>
    </location>
</feature>
<proteinExistence type="predicted"/>
<dbReference type="Proteomes" id="UP001358586">
    <property type="component" value="Chromosome 10"/>
</dbReference>
<dbReference type="PROSITE" id="PS50878">
    <property type="entry name" value="RT_POL"/>
    <property type="match status" value="1"/>
</dbReference>